<evidence type="ECO:0000256" key="1">
    <source>
        <dbReference type="ARBA" id="ARBA00004496"/>
    </source>
</evidence>
<evidence type="ECO:0000256" key="9">
    <source>
        <dbReference type="SAM" id="MobiDB-lite"/>
    </source>
</evidence>
<dbReference type="PANTHER" id="PTHR21064">
    <property type="entry name" value="AMINOGLYCOSIDE PHOSPHOTRANSFERASE DOMAIN-CONTAINING PROTEIN-RELATED"/>
    <property type="match status" value="1"/>
</dbReference>
<dbReference type="Gene3D" id="3.90.1200.10">
    <property type="match status" value="1"/>
</dbReference>
<evidence type="ECO:0000256" key="7">
    <source>
        <dbReference type="ARBA" id="ARBA00038873"/>
    </source>
</evidence>
<dbReference type="EMBL" id="FNLM01000034">
    <property type="protein sequence ID" value="SDU60698.1"/>
    <property type="molecule type" value="Genomic_DNA"/>
</dbReference>
<dbReference type="Proteomes" id="UP000183180">
    <property type="component" value="Unassembled WGS sequence"/>
</dbReference>
<protein>
    <recommendedName>
        <fullName evidence="8">Hydroxylysine kinase</fullName>
        <ecNumber evidence="7">2.7.1.81</ecNumber>
    </recommendedName>
</protein>
<keyword evidence="3" id="KW-0808">Transferase</keyword>
<dbReference type="GO" id="GO:0005737">
    <property type="term" value="C:cytoplasm"/>
    <property type="evidence" value="ECO:0007669"/>
    <property type="project" value="UniProtKB-SubCell"/>
</dbReference>
<dbReference type="STRING" id="158898.SAMN04488548_1342578"/>
<evidence type="ECO:0000313" key="12">
    <source>
        <dbReference type="Proteomes" id="UP000183180"/>
    </source>
</evidence>
<evidence type="ECO:0000313" key="11">
    <source>
        <dbReference type="EMBL" id="SDU60698.1"/>
    </source>
</evidence>
<dbReference type="InterPro" id="IPR011009">
    <property type="entry name" value="Kinase-like_dom_sf"/>
</dbReference>
<accession>A0A1H2JWY5</accession>
<evidence type="ECO:0000259" key="10">
    <source>
        <dbReference type="Pfam" id="PF01636"/>
    </source>
</evidence>
<comment type="subcellular location">
    <subcellularLocation>
        <location evidence="1">Cytoplasm</location>
    </subcellularLocation>
</comment>
<evidence type="ECO:0000256" key="5">
    <source>
        <dbReference type="ARBA" id="ARBA00036820"/>
    </source>
</evidence>
<evidence type="ECO:0000256" key="3">
    <source>
        <dbReference type="ARBA" id="ARBA00022679"/>
    </source>
</evidence>
<dbReference type="PANTHER" id="PTHR21064:SF1">
    <property type="entry name" value="HYDROXYLYSINE KINASE"/>
    <property type="match status" value="1"/>
</dbReference>
<evidence type="ECO:0000256" key="8">
    <source>
        <dbReference type="ARBA" id="ARBA00040505"/>
    </source>
</evidence>
<organism evidence="11 12">
    <name type="scientific">Gordonia westfalica</name>
    <dbReference type="NCBI Taxonomy" id="158898"/>
    <lineage>
        <taxon>Bacteria</taxon>
        <taxon>Bacillati</taxon>
        <taxon>Actinomycetota</taxon>
        <taxon>Actinomycetes</taxon>
        <taxon>Mycobacteriales</taxon>
        <taxon>Gordoniaceae</taxon>
        <taxon>Gordonia</taxon>
    </lineage>
</organism>
<dbReference type="GO" id="GO:0047992">
    <property type="term" value="F:hydroxylysine kinase activity"/>
    <property type="evidence" value="ECO:0007669"/>
    <property type="project" value="UniProtKB-EC"/>
</dbReference>
<evidence type="ECO:0000256" key="6">
    <source>
        <dbReference type="ARBA" id="ARBA00037368"/>
    </source>
</evidence>
<gene>
    <name evidence="11" type="ORF">SAMN04488548_1342578</name>
</gene>
<evidence type="ECO:0000256" key="4">
    <source>
        <dbReference type="ARBA" id="ARBA00022777"/>
    </source>
</evidence>
<proteinExistence type="predicted"/>
<dbReference type="InterPro" id="IPR050249">
    <property type="entry name" value="Pseudomonas-type_ThrB"/>
</dbReference>
<dbReference type="AlphaFoldDB" id="A0A1H2JWY5"/>
<sequence length="370" mass="41188">MIDDTLSFFDQVLVETAIAAPQEPVDRGLVERLLSENYGLRGELQPVATEKDDTFRLRADRDYLVKCSPAGEDPQLVELQTAAMVHLETTCPDLPAQRVITTLDGAREVVIEGTRPYPRILRVLSYVPGDLLKDGARTADHWSLAGSMLGRLTVAMAGFAHPRDERKLLWDMGNFHKMPELLTFIEDDASRALAHGVYGDYLDVVVPRLADLERQVIHGDFSPYNAVVDPEDPDFVTGVIDFGDVVRTSVVFDVAVGMANLIGVDETDPWGKALTFLGGYLRTRPLAVADVEILREIALGRLLLRALVVGWRAQGDPERHAYLVTHAARDWTSLRRAYQDDAEDVRSRLRLAATKPLPSQSEAREGEHQR</sequence>
<evidence type="ECO:0000256" key="2">
    <source>
        <dbReference type="ARBA" id="ARBA00022490"/>
    </source>
</evidence>
<comment type="catalytic activity">
    <reaction evidence="5">
        <text>(5R)-5-hydroxy-L-lysine + GTP = (5R)-5-phosphooxy-L-lysine + GDP + H(+)</text>
        <dbReference type="Rhea" id="RHEA:19049"/>
        <dbReference type="ChEBI" id="CHEBI:15378"/>
        <dbReference type="ChEBI" id="CHEBI:37565"/>
        <dbReference type="ChEBI" id="CHEBI:57882"/>
        <dbReference type="ChEBI" id="CHEBI:58189"/>
        <dbReference type="ChEBI" id="CHEBI:58357"/>
        <dbReference type="EC" id="2.7.1.81"/>
    </reaction>
</comment>
<dbReference type="InterPro" id="IPR002575">
    <property type="entry name" value="Aminoglycoside_PTrfase"/>
</dbReference>
<name>A0A1H2JWY5_9ACTN</name>
<dbReference type="Pfam" id="PF01636">
    <property type="entry name" value="APH"/>
    <property type="match status" value="1"/>
</dbReference>
<feature type="domain" description="Aminoglycoside phosphotransferase" evidence="10">
    <location>
        <begin position="52"/>
        <end position="275"/>
    </location>
</feature>
<reference evidence="11 12" key="1">
    <citation type="submission" date="2016-10" db="EMBL/GenBank/DDBJ databases">
        <authorList>
            <person name="de Groot N.N."/>
        </authorList>
    </citation>
    <scope>NUCLEOTIDE SEQUENCE [LARGE SCALE GENOMIC DNA]</scope>
    <source>
        <strain evidence="11 12">DSM 44215</strain>
    </source>
</reference>
<comment type="function">
    <text evidence="6">Catalyzes the GTP-dependent phosphorylation of 5-hydroxy-L-lysine.</text>
</comment>
<dbReference type="SUPFAM" id="SSF56112">
    <property type="entry name" value="Protein kinase-like (PK-like)"/>
    <property type="match status" value="1"/>
</dbReference>
<feature type="region of interest" description="Disordered" evidence="9">
    <location>
        <begin position="351"/>
        <end position="370"/>
    </location>
</feature>
<keyword evidence="2" id="KW-0963">Cytoplasm</keyword>
<dbReference type="EC" id="2.7.1.81" evidence="7"/>
<keyword evidence="4 11" id="KW-0418">Kinase</keyword>
<dbReference type="OrthoDB" id="241498at2"/>
<dbReference type="RefSeq" id="WP_074851128.1">
    <property type="nucleotide sequence ID" value="NZ_FNLM01000034.1"/>
</dbReference>